<dbReference type="InterPro" id="IPR019062">
    <property type="entry name" value="Restrct_endonuc_II_HpaII"/>
</dbReference>
<keyword evidence="2" id="KW-1185">Reference proteome</keyword>
<keyword evidence="1" id="KW-0255">Endonuclease</keyword>
<evidence type="ECO:0000313" key="1">
    <source>
        <dbReference type="EMBL" id="PZX95050.1"/>
    </source>
</evidence>
<dbReference type="RefSeq" id="WP_207802010.1">
    <property type="nucleotide sequence ID" value="NZ_QKXH01000001.1"/>
</dbReference>
<dbReference type="Pfam" id="PF09561">
    <property type="entry name" value="RE_HpaII"/>
    <property type="match status" value="1"/>
</dbReference>
<accession>A0A2W7U1M8</accession>
<sequence>MITGNKGEWSEIYVFLKLLAEGKLNAADANLNAIPGVYYPIIKILRQEAAEKREFVLNGNIEIIDGNTSKKVITVSVLDFIQKSQELFGYLKKATGRSFSFPTIESFINSIDVKSLAAVKTDKADIRVVVHDMNTGLKPTLGFSIKSMIGKDSTLFNPAAGTNFIFKILKPEGLILNFKKINTDTLLYSQQNKSSSKIALRLNELEDLNCKIVFQKIQSDNLELNLQLIDSQLPEILSHLIYCKFKNGKSKLTDLLEEIKFKNPLGFNISKGHPFYDYKIKNFLTESALGMTPESVWTGKYDATGGIIIVKDNGDLVCYHIYNKNEFEDYLINHTKLEQASTSEDDLNPGFAKNLSPKPYKYGWIYEENGELFIKLNLQIRFIK</sequence>
<evidence type="ECO:0000313" key="2">
    <source>
        <dbReference type="Proteomes" id="UP000249177"/>
    </source>
</evidence>
<name>A0A2W7U1M8_9FLAO</name>
<protein>
    <submittedName>
        <fullName evidence="1">HpaII family restriction endonuclease</fullName>
    </submittedName>
</protein>
<dbReference type="EMBL" id="QKXH01000001">
    <property type="protein sequence ID" value="PZX95050.1"/>
    <property type="molecule type" value="Genomic_DNA"/>
</dbReference>
<keyword evidence="1" id="KW-0540">Nuclease</keyword>
<proteinExistence type="predicted"/>
<dbReference type="GO" id="GO:0004519">
    <property type="term" value="F:endonuclease activity"/>
    <property type="evidence" value="ECO:0007669"/>
    <property type="project" value="UniProtKB-KW"/>
</dbReference>
<dbReference type="AlphaFoldDB" id="A0A2W7U1M8"/>
<keyword evidence="1" id="KW-0378">Hydrolase</keyword>
<organism evidence="1 2">
    <name type="scientific">Flavobacterium aquariorum</name>
    <dbReference type="NCBI Taxonomy" id="2217670"/>
    <lineage>
        <taxon>Bacteria</taxon>
        <taxon>Pseudomonadati</taxon>
        <taxon>Bacteroidota</taxon>
        <taxon>Flavobacteriia</taxon>
        <taxon>Flavobacteriales</taxon>
        <taxon>Flavobacteriaceae</taxon>
        <taxon>Flavobacterium</taxon>
    </lineage>
</organism>
<dbReference type="Proteomes" id="UP000249177">
    <property type="component" value="Unassembled WGS sequence"/>
</dbReference>
<comment type="caution">
    <text evidence="1">The sequence shown here is derived from an EMBL/GenBank/DDBJ whole genome shotgun (WGS) entry which is preliminary data.</text>
</comment>
<gene>
    <name evidence="1" type="ORF">DOS84_00325</name>
</gene>
<reference evidence="1 2" key="1">
    <citation type="submission" date="2018-06" db="EMBL/GenBank/DDBJ databases">
        <title>Flavobacterium sp IMCC34762, genome.</title>
        <authorList>
            <person name="Joung Y."/>
            <person name="Cho J."/>
            <person name="Song J."/>
        </authorList>
    </citation>
    <scope>NUCLEOTIDE SEQUENCE [LARGE SCALE GENOMIC DNA]</scope>
    <source>
        <strain evidence="1 2">IMCC34762</strain>
    </source>
</reference>